<sequence>MDSDNESEIEEDEDPSNNCCIFKKFSSPGLDQWDELVIVKWAQCTACGHWCHLRFCLQIRVVRRLSDFS</sequence>
<evidence type="ECO:0000313" key="2">
    <source>
        <dbReference type="Proteomes" id="UP000828390"/>
    </source>
</evidence>
<keyword evidence="2" id="KW-1185">Reference proteome</keyword>
<reference evidence="1" key="1">
    <citation type="journal article" date="2019" name="bioRxiv">
        <title>The Genome of the Zebra Mussel, Dreissena polymorpha: A Resource for Invasive Species Research.</title>
        <authorList>
            <person name="McCartney M.A."/>
            <person name="Auch B."/>
            <person name="Kono T."/>
            <person name="Mallez S."/>
            <person name="Zhang Y."/>
            <person name="Obille A."/>
            <person name="Becker A."/>
            <person name="Abrahante J.E."/>
            <person name="Garbe J."/>
            <person name="Badalamenti J.P."/>
            <person name="Herman A."/>
            <person name="Mangelson H."/>
            <person name="Liachko I."/>
            <person name="Sullivan S."/>
            <person name="Sone E.D."/>
            <person name="Koren S."/>
            <person name="Silverstein K.A.T."/>
            <person name="Beckman K.B."/>
            <person name="Gohl D.M."/>
        </authorList>
    </citation>
    <scope>NUCLEOTIDE SEQUENCE</scope>
    <source>
        <strain evidence="1">Duluth1</strain>
        <tissue evidence="1">Whole animal</tissue>
    </source>
</reference>
<name>A0A9D4EKQ7_DREPO</name>
<evidence type="ECO:0000313" key="1">
    <source>
        <dbReference type="EMBL" id="KAH3781139.1"/>
    </source>
</evidence>
<gene>
    <name evidence="1" type="ORF">DPMN_158964</name>
</gene>
<reference evidence="1" key="2">
    <citation type="submission" date="2020-11" db="EMBL/GenBank/DDBJ databases">
        <authorList>
            <person name="McCartney M.A."/>
            <person name="Auch B."/>
            <person name="Kono T."/>
            <person name="Mallez S."/>
            <person name="Becker A."/>
            <person name="Gohl D.M."/>
            <person name="Silverstein K.A.T."/>
            <person name="Koren S."/>
            <person name="Bechman K.B."/>
            <person name="Herman A."/>
            <person name="Abrahante J.E."/>
            <person name="Garbe J."/>
        </authorList>
    </citation>
    <scope>NUCLEOTIDE SEQUENCE</scope>
    <source>
        <strain evidence="1">Duluth1</strain>
        <tissue evidence="1">Whole animal</tissue>
    </source>
</reference>
<protein>
    <submittedName>
        <fullName evidence="1">Uncharacterized protein</fullName>
    </submittedName>
</protein>
<accession>A0A9D4EKQ7</accession>
<dbReference type="Proteomes" id="UP000828390">
    <property type="component" value="Unassembled WGS sequence"/>
</dbReference>
<comment type="caution">
    <text evidence="1">The sequence shown here is derived from an EMBL/GenBank/DDBJ whole genome shotgun (WGS) entry which is preliminary data.</text>
</comment>
<dbReference type="AlphaFoldDB" id="A0A9D4EKQ7"/>
<organism evidence="1 2">
    <name type="scientific">Dreissena polymorpha</name>
    <name type="common">Zebra mussel</name>
    <name type="synonym">Mytilus polymorpha</name>
    <dbReference type="NCBI Taxonomy" id="45954"/>
    <lineage>
        <taxon>Eukaryota</taxon>
        <taxon>Metazoa</taxon>
        <taxon>Spiralia</taxon>
        <taxon>Lophotrochozoa</taxon>
        <taxon>Mollusca</taxon>
        <taxon>Bivalvia</taxon>
        <taxon>Autobranchia</taxon>
        <taxon>Heteroconchia</taxon>
        <taxon>Euheterodonta</taxon>
        <taxon>Imparidentia</taxon>
        <taxon>Neoheterodontei</taxon>
        <taxon>Myida</taxon>
        <taxon>Dreissenoidea</taxon>
        <taxon>Dreissenidae</taxon>
        <taxon>Dreissena</taxon>
    </lineage>
</organism>
<proteinExistence type="predicted"/>
<dbReference type="EMBL" id="JAIWYP010000008">
    <property type="protein sequence ID" value="KAH3781139.1"/>
    <property type="molecule type" value="Genomic_DNA"/>
</dbReference>